<evidence type="ECO:0000313" key="1">
    <source>
        <dbReference type="EMBL" id="KAG2422432.1"/>
    </source>
</evidence>
<dbReference type="Proteomes" id="UP000613740">
    <property type="component" value="Unassembled WGS sequence"/>
</dbReference>
<dbReference type="AlphaFoldDB" id="A0A835SCZ5"/>
<protein>
    <submittedName>
        <fullName evidence="1">Uncharacterized protein</fullName>
    </submittedName>
</protein>
<sequence>MLARARSSARAHSTCNVKQTKRLSTIQPRVTSVVRFADNGDLQALIAAAVQQQTAQIKAELQQQFKADLQQQDARSKAELQQQFKAELQQQDARSKAELQQQFKAEVQRKLRPFQQEFILNTVNELSKLVLLGLQPSKRATTYVKYSQPARLKKLASNLKMSPDGVQKMFEGIAVTRNTRTHAGSLQALRKAVTDAQEMIDELVAADPTLFVTDVNLSFSRDVLALYDTIEIDLLRSGRR</sequence>
<comment type="caution">
    <text evidence="1">The sequence shown here is derived from an EMBL/GenBank/DDBJ whole genome shotgun (WGS) entry which is preliminary data.</text>
</comment>
<gene>
    <name evidence="1" type="ORF">HYH02_015440</name>
</gene>
<evidence type="ECO:0000313" key="2">
    <source>
        <dbReference type="Proteomes" id="UP000613740"/>
    </source>
</evidence>
<accession>A0A835SCZ5</accession>
<dbReference type="OrthoDB" id="554559at2759"/>
<keyword evidence="2" id="KW-1185">Reference proteome</keyword>
<reference evidence="1" key="1">
    <citation type="journal article" date="2020" name="bioRxiv">
        <title>Comparative genomics of Chlamydomonas.</title>
        <authorList>
            <person name="Craig R.J."/>
            <person name="Hasan A.R."/>
            <person name="Ness R.W."/>
            <person name="Keightley P.D."/>
        </authorList>
    </citation>
    <scope>NUCLEOTIDE SEQUENCE</scope>
    <source>
        <strain evidence="1">CCAP 11/173</strain>
    </source>
</reference>
<proteinExistence type="predicted"/>
<organism evidence="1 2">
    <name type="scientific">Chlamydomonas schloesseri</name>
    <dbReference type="NCBI Taxonomy" id="2026947"/>
    <lineage>
        <taxon>Eukaryota</taxon>
        <taxon>Viridiplantae</taxon>
        <taxon>Chlorophyta</taxon>
        <taxon>core chlorophytes</taxon>
        <taxon>Chlorophyceae</taxon>
        <taxon>CS clade</taxon>
        <taxon>Chlamydomonadales</taxon>
        <taxon>Chlamydomonadaceae</taxon>
        <taxon>Chlamydomonas</taxon>
    </lineage>
</organism>
<name>A0A835SCZ5_9CHLO</name>
<dbReference type="EMBL" id="JAEHOD010000222">
    <property type="protein sequence ID" value="KAG2422432.1"/>
    <property type="molecule type" value="Genomic_DNA"/>
</dbReference>